<reference evidence="3 4" key="1">
    <citation type="journal article" date="2021" name="Sci. Rep.">
        <title>The genome of the diatom Chaetoceros tenuissimus carries an ancient integrated fragment of an extant virus.</title>
        <authorList>
            <person name="Hongo Y."/>
            <person name="Kimura K."/>
            <person name="Takaki Y."/>
            <person name="Yoshida Y."/>
            <person name="Baba S."/>
            <person name="Kobayashi G."/>
            <person name="Nagasaki K."/>
            <person name="Hano T."/>
            <person name="Tomaru Y."/>
        </authorList>
    </citation>
    <scope>NUCLEOTIDE SEQUENCE [LARGE SCALE GENOMIC DNA]</scope>
    <source>
        <strain evidence="3 4">NIES-3715</strain>
    </source>
</reference>
<keyword evidence="2" id="KW-1133">Transmembrane helix</keyword>
<evidence type="ECO:0000313" key="4">
    <source>
        <dbReference type="Proteomes" id="UP001054902"/>
    </source>
</evidence>
<feature type="compositionally biased region" description="Polar residues" evidence="1">
    <location>
        <begin position="188"/>
        <end position="221"/>
    </location>
</feature>
<keyword evidence="4" id="KW-1185">Reference proteome</keyword>
<feature type="transmembrane region" description="Helical" evidence="2">
    <location>
        <begin position="91"/>
        <end position="112"/>
    </location>
</feature>
<evidence type="ECO:0000256" key="1">
    <source>
        <dbReference type="SAM" id="MobiDB-lite"/>
    </source>
</evidence>
<accession>A0AAD3D8G9</accession>
<keyword evidence="2" id="KW-0812">Transmembrane</keyword>
<evidence type="ECO:0008006" key="5">
    <source>
        <dbReference type="Google" id="ProtNLM"/>
    </source>
</evidence>
<comment type="caution">
    <text evidence="3">The sequence shown here is derived from an EMBL/GenBank/DDBJ whole genome shotgun (WGS) entry which is preliminary data.</text>
</comment>
<name>A0AAD3D8G9_9STRA</name>
<dbReference type="AlphaFoldDB" id="A0AAD3D8G9"/>
<protein>
    <recommendedName>
        <fullName evidence="5">Transmembrane protein</fullName>
    </recommendedName>
</protein>
<evidence type="ECO:0000313" key="3">
    <source>
        <dbReference type="EMBL" id="GFH58740.1"/>
    </source>
</evidence>
<feature type="region of interest" description="Disordered" evidence="1">
    <location>
        <begin position="184"/>
        <end position="221"/>
    </location>
</feature>
<dbReference type="EMBL" id="BLLK01000062">
    <property type="protein sequence ID" value="GFH58740.1"/>
    <property type="molecule type" value="Genomic_DNA"/>
</dbReference>
<evidence type="ECO:0000256" key="2">
    <source>
        <dbReference type="SAM" id="Phobius"/>
    </source>
</evidence>
<feature type="transmembrane region" description="Helical" evidence="2">
    <location>
        <begin position="62"/>
        <end position="85"/>
    </location>
</feature>
<gene>
    <name evidence="3" type="ORF">CTEN210_15216</name>
</gene>
<sequence length="221" mass="25203">MRVEIKGQFNIDWVGSSFNSEKVEVSRDVTQTMSLPRNFESFCTECNIKLMKVQKAKKFQQIFGTLAWVCLIGFVAVANILQTRIWKDGNVFIPIMFYIPCFALFIFQYFYVRNMVRSGFDDVSSVCATFSVNGSRYMLENEHWGGCNKPHVRRYFISAYNDDEEQAMPNVSASLPTATPVVPSAPVDNTNYNENPYLQNSTENKPSSSGNQVSIFDQLNK</sequence>
<proteinExistence type="predicted"/>
<dbReference type="Proteomes" id="UP001054902">
    <property type="component" value="Unassembled WGS sequence"/>
</dbReference>
<organism evidence="3 4">
    <name type="scientific">Chaetoceros tenuissimus</name>
    <dbReference type="NCBI Taxonomy" id="426638"/>
    <lineage>
        <taxon>Eukaryota</taxon>
        <taxon>Sar</taxon>
        <taxon>Stramenopiles</taxon>
        <taxon>Ochrophyta</taxon>
        <taxon>Bacillariophyta</taxon>
        <taxon>Coscinodiscophyceae</taxon>
        <taxon>Chaetocerotophycidae</taxon>
        <taxon>Chaetocerotales</taxon>
        <taxon>Chaetocerotaceae</taxon>
        <taxon>Chaetoceros</taxon>
    </lineage>
</organism>
<keyword evidence="2" id="KW-0472">Membrane</keyword>